<dbReference type="Pfam" id="PF01503">
    <property type="entry name" value="PRA-PH"/>
    <property type="match status" value="1"/>
</dbReference>
<evidence type="ECO:0008006" key="3">
    <source>
        <dbReference type="Google" id="ProtNLM"/>
    </source>
</evidence>
<protein>
    <recommendedName>
        <fullName evidence="3">HAD family hydrolase</fullName>
    </recommendedName>
</protein>
<sequence>MYELTQEIKALSKMQSDGQDLGGIVAKRVSWMLEELTEFAAAHTIEDQVDALIDLLYFTIGTFTIMGVKPEAIFDIVHAANMGKVTDGKVTRNEQGKILKPEGWKERFAPEPKIIAEINKQMGLK</sequence>
<reference evidence="2" key="1">
    <citation type="submission" date="2018-11" db="EMBL/GenBank/DDBJ databases">
        <title>Complete genome sequence of Paenibacillus sp. ML311-T8.</title>
        <authorList>
            <person name="Nam Y.-D."/>
            <person name="Kang J."/>
            <person name="Chung W.-H."/>
            <person name="Park Y.S."/>
        </authorList>
    </citation>
    <scope>NUCLEOTIDE SEQUENCE [LARGE SCALE GENOMIC DNA]</scope>
    <source>
        <strain evidence="2">ML311-T8</strain>
    </source>
</reference>
<evidence type="ECO:0000313" key="1">
    <source>
        <dbReference type="EMBL" id="QGR00171.1"/>
    </source>
</evidence>
<dbReference type="KEGG" id="ppsc:EHS13_20010"/>
<gene>
    <name evidence="1" type="ORF">EHS13_20010</name>
</gene>
<accession>A0A6B8RUE4</accession>
<evidence type="ECO:0000313" key="2">
    <source>
        <dbReference type="Proteomes" id="UP000426246"/>
    </source>
</evidence>
<dbReference type="InterPro" id="IPR023292">
    <property type="entry name" value="NTP_PyroPHydrolase-like_dom_sf"/>
</dbReference>
<keyword evidence="2" id="KW-1185">Reference proteome</keyword>
<organism evidence="1 2">
    <name type="scientific">Paenibacillus psychroresistens</name>
    <dbReference type="NCBI Taxonomy" id="1778678"/>
    <lineage>
        <taxon>Bacteria</taxon>
        <taxon>Bacillati</taxon>
        <taxon>Bacillota</taxon>
        <taxon>Bacilli</taxon>
        <taxon>Bacillales</taxon>
        <taxon>Paenibacillaceae</taxon>
        <taxon>Paenibacillus</taxon>
    </lineage>
</organism>
<name>A0A6B8RUE4_9BACL</name>
<dbReference type="OrthoDB" id="9810101at2"/>
<dbReference type="InterPro" id="IPR021130">
    <property type="entry name" value="PRib-ATP_PPHydrolase-like"/>
</dbReference>
<dbReference type="EMBL" id="CP034235">
    <property type="protein sequence ID" value="QGR00171.1"/>
    <property type="molecule type" value="Genomic_DNA"/>
</dbReference>
<dbReference type="Gene3D" id="1.10.3420.10">
    <property type="entry name" value="putative ntp pyrophosphohydrolase like domain"/>
    <property type="match status" value="1"/>
</dbReference>
<dbReference type="Proteomes" id="UP000426246">
    <property type="component" value="Chromosome"/>
</dbReference>
<proteinExistence type="predicted"/>
<dbReference type="AlphaFoldDB" id="A0A6B8RUE4"/>